<protein>
    <submittedName>
        <fullName evidence="1">Uncharacterized protein</fullName>
    </submittedName>
</protein>
<dbReference type="EMBL" id="AWSV01000143">
    <property type="protein sequence ID" value="ERI82173.1"/>
    <property type="molecule type" value="Genomic_DNA"/>
</dbReference>
<dbReference type="HOGENOM" id="CLU_3076911_0_0_10"/>
<name>U2CDT4_9BACE</name>
<evidence type="ECO:0000313" key="1">
    <source>
        <dbReference type="EMBL" id="ERI82173.1"/>
    </source>
</evidence>
<evidence type="ECO:0000313" key="2">
    <source>
        <dbReference type="Proteomes" id="UP000016496"/>
    </source>
</evidence>
<dbReference type="AlphaFoldDB" id="U2CDT4"/>
<comment type="caution">
    <text evidence="1">The sequence shown here is derived from an EMBL/GenBank/DDBJ whole genome shotgun (WGS) entry which is preliminary data.</text>
</comment>
<dbReference type="Proteomes" id="UP000016496">
    <property type="component" value="Unassembled WGS sequence"/>
</dbReference>
<proteinExistence type="predicted"/>
<sequence>MQIISKFKYKKKGHRIIKTFIRNQWDNDIQRYVNLNYDELKRYKVFKYLLLK</sequence>
<reference evidence="1 2" key="1">
    <citation type="submission" date="2013-08" db="EMBL/GenBank/DDBJ databases">
        <authorList>
            <person name="Weinstock G."/>
            <person name="Sodergren E."/>
            <person name="Wylie T."/>
            <person name="Fulton L."/>
            <person name="Fulton R."/>
            <person name="Fronick C."/>
            <person name="O'Laughlin M."/>
            <person name="Godfrey J."/>
            <person name="Miner T."/>
            <person name="Herter B."/>
            <person name="Appelbaum E."/>
            <person name="Cordes M."/>
            <person name="Lek S."/>
            <person name="Wollam A."/>
            <person name="Pepin K.H."/>
            <person name="Palsikar V.B."/>
            <person name="Mitreva M."/>
            <person name="Wilson R.K."/>
        </authorList>
    </citation>
    <scope>NUCLEOTIDE SEQUENCE [LARGE SCALE GENOMIC DNA]</scope>
    <source>
        <strain evidence="1 2">F0041</strain>
    </source>
</reference>
<gene>
    <name evidence="1" type="ORF">HMPREF1981_02682</name>
</gene>
<dbReference type="PATRIC" id="fig|1321819.3.peg.2477"/>
<accession>U2CDT4</accession>
<organism evidence="1 2">
    <name type="scientific">Bacteroides pyogenes F0041</name>
    <dbReference type="NCBI Taxonomy" id="1321819"/>
    <lineage>
        <taxon>Bacteria</taxon>
        <taxon>Pseudomonadati</taxon>
        <taxon>Bacteroidota</taxon>
        <taxon>Bacteroidia</taxon>
        <taxon>Bacteroidales</taxon>
        <taxon>Bacteroidaceae</taxon>
        <taxon>Bacteroides</taxon>
    </lineage>
</organism>